<feature type="transmembrane region" description="Helical" evidence="7">
    <location>
        <begin position="6"/>
        <end position="25"/>
    </location>
</feature>
<evidence type="ECO:0000256" key="5">
    <source>
        <dbReference type="ARBA" id="ARBA00023004"/>
    </source>
</evidence>
<keyword evidence="7" id="KW-0812">Transmembrane</keyword>
<dbReference type="InterPro" id="IPR051684">
    <property type="entry name" value="Electron_Trans/Redox"/>
</dbReference>
<feature type="domain" description="4Fe-4S ferredoxin-type" evidence="8">
    <location>
        <begin position="239"/>
        <end position="267"/>
    </location>
</feature>
<keyword evidence="6" id="KW-0411">Iron-sulfur</keyword>
<protein>
    <recommendedName>
        <fullName evidence="8">4Fe-4S ferredoxin-type domain-containing protein</fullName>
    </recommendedName>
</protein>
<evidence type="ECO:0000259" key="8">
    <source>
        <dbReference type="PROSITE" id="PS51379"/>
    </source>
</evidence>
<comment type="caution">
    <text evidence="9">The sequence shown here is derived from an EMBL/GenBank/DDBJ whole genome shotgun (WGS) entry which is preliminary data.</text>
</comment>
<gene>
    <name evidence="9" type="ORF">A3F83_08700</name>
</gene>
<dbReference type="PROSITE" id="PS00198">
    <property type="entry name" value="4FE4S_FER_1"/>
    <property type="match status" value="2"/>
</dbReference>
<dbReference type="EMBL" id="MFIX01000200">
    <property type="protein sequence ID" value="OGG01973.1"/>
    <property type="molecule type" value="Genomic_DNA"/>
</dbReference>
<evidence type="ECO:0000256" key="4">
    <source>
        <dbReference type="ARBA" id="ARBA00022982"/>
    </source>
</evidence>
<dbReference type="Pfam" id="PF12801">
    <property type="entry name" value="Fer4_5"/>
    <property type="match status" value="2"/>
</dbReference>
<evidence type="ECO:0000313" key="10">
    <source>
        <dbReference type="Proteomes" id="UP000179129"/>
    </source>
</evidence>
<feature type="domain" description="4Fe-4S ferredoxin-type" evidence="8">
    <location>
        <begin position="356"/>
        <end position="387"/>
    </location>
</feature>
<dbReference type="InterPro" id="IPR017896">
    <property type="entry name" value="4Fe4S_Fe-S-bd"/>
</dbReference>
<keyword evidence="7" id="KW-1133">Transmembrane helix</keyword>
<evidence type="ECO:0000256" key="2">
    <source>
        <dbReference type="ARBA" id="ARBA00022485"/>
    </source>
</evidence>
<dbReference type="Proteomes" id="UP000179129">
    <property type="component" value="Unassembled WGS sequence"/>
</dbReference>
<dbReference type="AlphaFoldDB" id="A0A1F5YPI7"/>
<feature type="domain" description="4Fe-4S ferredoxin-type" evidence="8">
    <location>
        <begin position="395"/>
        <end position="428"/>
    </location>
</feature>
<dbReference type="SUPFAM" id="SSF54862">
    <property type="entry name" value="4Fe-4S ferredoxins"/>
    <property type="match status" value="2"/>
</dbReference>
<dbReference type="Gene3D" id="3.30.70.20">
    <property type="match status" value="3"/>
</dbReference>
<accession>A0A1F5YPI7</accession>
<keyword evidence="3" id="KW-0479">Metal-binding</keyword>
<dbReference type="PANTHER" id="PTHR30176:SF3">
    <property type="entry name" value="FERREDOXIN-TYPE PROTEIN NAPH"/>
    <property type="match status" value="1"/>
</dbReference>
<proteinExistence type="predicted"/>
<name>A0A1F5YPI7_9BACT</name>
<evidence type="ECO:0000256" key="6">
    <source>
        <dbReference type="ARBA" id="ARBA00023014"/>
    </source>
</evidence>
<feature type="transmembrane region" description="Helical" evidence="7">
    <location>
        <begin position="218"/>
        <end position="238"/>
    </location>
</feature>
<dbReference type="CDD" id="cd16373">
    <property type="entry name" value="DMSOR_beta_like"/>
    <property type="match status" value="1"/>
</dbReference>
<dbReference type="Pfam" id="PF12837">
    <property type="entry name" value="Fer4_6"/>
    <property type="match status" value="1"/>
</dbReference>
<keyword evidence="7" id="KW-0472">Membrane</keyword>
<feature type="transmembrane region" description="Helical" evidence="7">
    <location>
        <begin position="62"/>
        <end position="91"/>
    </location>
</feature>
<feature type="transmembrane region" description="Helical" evidence="7">
    <location>
        <begin position="194"/>
        <end position="211"/>
    </location>
</feature>
<dbReference type="PROSITE" id="PS51379">
    <property type="entry name" value="4FE4S_FER_2"/>
    <property type="match status" value="4"/>
</dbReference>
<evidence type="ECO:0000256" key="3">
    <source>
        <dbReference type="ARBA" id="ARBA00022723"/>
    </source>
</evidence>
<sequence>MRRARIISQSFFFALFLILLSLTEYKGTDRIDYPVKLFFDFDPLVALSTFLAAHSVPRMLLWSLLVAGTTAAFGRFFCAWVCPLGTLNHLLSHNRRKPAEKIRRNRYDSRQSWKYVAVIFILAASVLGLQLAGFLDPFSVLIRSFGLAVSPAINYLLRAAAYPLLALDWPWLTDLVEPSFTFLRKYALSFEQPYFSQGLFLGCLFLAIALLNVLRRRFWCRFLCPLGAFLGLLSRFSLLRLEVDPETCTGCMSCAKNCEGACEPQKTETWVRGECLPCWNCVESCPNSSIKIRLGLPARADRAVDITRREVLASVGGAVGALALLRIDPRKIAPSASLSSGNASHRFNPLLIRPPGAVEEQEFLKRCVKCGECMKVCIKNAIHPTLMEAGLEGIWSPYLKMQLGYCEFNCTLCGQVCPTGAIEELALERKQKVKIGLAFFDKNRCIPYALGRNCIVCQEVCPTPQKAIIFEEVEVLDPQGNKVTVKQPRIDPHLCIGCGMCEYVCPVVDKPGVYVTSIGESRSKNNQLLLDVYGGGSA</sequence>
<dbReference type="GO" id="GO:0051539">
    <property type="term" value="F:4 iron, 4 sulfur cluster binding"/>
    <property type="evidence" value="ECO:0007669"/>
    <property type="project" value="UniProtKB-KW"/>
</dbReference>
<evidence type="ECO:0000313" key="9">
    <source>
        <dbReference type="EMBL" id="OGG01973.1"/>
    </source>
</evidence>
<dbReference type="GO" id="GO:0005886">
    <property type="term" value="C:plasma membrane"/>
    <property type="evidence" value="ECO:0007669"/>
    <property type="project" value="TreeGrafter"/>
</dbReference>
<dbReference type="GO" id="GO:0046872">
    <property type="term" value="F:metal ion binding"/>
    <property type="evidence" value="ECO:0007669"/>
    <property type="project" value="UniProtKB-KW"/>
</dbReference>
<dbReference type="InterPro" id="IPR017900">
    <property type="entry name" value="4Fe4S_Fe_S_CS"/>
</dbReference>
<reference evidence="9 10" key="1">
    <citation type="journal article" date="2016" name="Nat. Commun.">
        <title>Thousands of microbial genomes shed light on interconnected biogeochemical processes in an aquifer system.</title>
        <authorList>
            <person name="Anantharaman K."/>
            <person name="Brown C.T."/>
            <person name="Hug L.A."/>
            <person name="Sharon I."/>
            <person name="Castelle C.J."/>
            <person name="Probst A.J."/>
            <person name="Thomas B.C."/>
            <person name="Singh A."/>
            <person name="Wilkins M.J."/>
            <person name="Karaoz U."/>
            <person name="Brodie E.L."/>
            <person name="Williams K.H."/>
            <person name="Hubbard S.S."/>
            <person name="Banfield J.F."/>
        </authorList>
    </citation>
    <scope>NUCLEOTIDE SEQUENCE [LARGE SCALE GENOMIC DNA]</scope>
</reference>
<feature type="domain" description="4Fe-4S ferredoxin-type" evidence="8">
    <location>
        <begin position="486"/>
        <end position="516"/>
    </location>
</feature>
<keyword evidence="4" id="KW-0249">Electron transport</keyword>
<organism evidence="9 10">
    <name type="scientific">Candidatus Glassbacteria bacterium RIFCSPLOWO2_12_FULL_58_11</name>
    <dbReference type="NCBI Taxonomy" id="1817867"/>
    <lineage>
        <taxon>Bacteria</taxon>
        <taxon>Candidatus Glassiibacteriota</taxon>
    </lineage>
</organism>
<dbReference type="Pfam" id="PF12838">
    <property type="entry name" value="Fer4_7"/>
    <property type="match status" value="1"/>
</dbReference>
<keyword evidence="2" id="KW-0004">4Fe-4S</keyword>
<dbReference type="PANTHER" id="PTHR30176">
    <property type="entry name" value="FERREDOXIN-TYPE PROTEIN NAPH"/>
    <property type="match status" value="1"/>
</dbReference>
<evidence type="ECO:0000256" key="1">
    <source>
        <dbReference type="ARBA" id="ARBA00022448"/>
    </source>
</evidence>
<keyword evidence="5" id="KW-0408">Iron</keyword>
<keyword evidence="1" id="KW-0813">Transport</keyword>
<dbReference type="STRING" id="1817867.A3F83_08700"/>
<evidence type="ECO:0000256" key="7">
    <source>
        <dbReference type="SAM" id="Phobius"/>
    </source>
</evidence>
<feature type="transmembrane region" description="Helical" evidence="7">
    <location>
        <begin position="112"/>
        <end position="135"/>
    </location>
</feature>